<dbReference type="GeneID" id="66100714"/>
<keyword evidence="1" id="KW-1133">Transmembrane helix</keyword>
<keyword evidence="1" id="KW-0812">Transmembrane</keyword>
<keyword evidence="3" id="KW-1185">Reference proteome</keyword>
<sequence>MAGFATFLQQWGLLLNLENWDASPSIVFLMALATFLMFSTLRMVYVDRLHKNSARAIGARIMKRVKGKWPGNADIFAAMVGPWANGYPSDGLGEMTDMHGPDFNPDWR</sequence>
<name>A0A9P7VJ20_9AGAR</name>
<organism evidence="2 3">
    <name type="scientific">Guyanagaster necrorhizus</name>
    <dbReference type="NCBI Taxonomy" id="856835"/>
    <lineage>
        <taxon>Eukaryota</taxon>
        <taxon>Fungi</taxon>
        <taxon>Dikarya</taxon>
        <taxon>Basidiomycota</taxon>
        <taxon>Agaricomycotina</taxon>
        <taxon>Agaricomycetes</taxon>
        <taxon>Agaricomycetidae</taxon>
        <taxon>Agaricales</taxon>
        <taxon>Marasmiineae</taxon>
        <taxon>Physalacriaceae</taxon>
        <taxon>Guyanagaster</taxon>
    </lineage>
</organism>
<accession>A0A9P7VJ20</accession>
<feature type="transmembrane region" description="Helical" evidence="1">
    <location>
        <begin position="26"/>
        <end position="45"/>
    </location>
</feature>
<dbReference type="OrthoDB" id="1470350at2759"/>
<keyword evidence="1" id="KW-0472">Membrane</keyword>
<dbReference type="AlphaFoldDB" id="A0A9P7VJ20"/>
<dbReference type="EMBL" id="MU250554">
    <property type="protein sequence ID" value="KAG7442018.1"/>
    <property type="molecule type" value="Genomic_DNA"/>
</dbReference>
<comment type="caution">
    <text evidence="2">The sequence shown here is derived from an EMBL/GenBank/DDBJ whole genome shotgun (WGS) entry which is preliminary data.</text>
</comment>
<reference evidence="2" key="1">
    <citation type="submission" date="2020-11" db="EMBL/GenBank/DDBJ databases">
        <title>Adaptations for nitrogen fixation in a non-lichenized fungal sporocarp promotes dispersal by wood-feeding termites.</title>
        <authorList>
            <consortium name="DOE Joint Genome Institute"/>
            <person name="Koch R.A."/>
            <person name="Yoon G."/>
            <person name="Arayal U."/>
            <person name="Lail K."/>
            <person name="Amirebrahimi M."/>
            <person name="Labutti K."/>
            <person name="Lipzen A."/>
            <person name="Riley R."/>
            <person name="Barry K."/>
            <person name="Henrissat B."/>
            <person name="Grigoriev I.V."/>
            <person name="Herr J.R."/>
            <person name="Aime M.C."/>
        </authorList>
    </citation>
    <scope>NUCLEOTIDE SEQUENCE</scope>
    <source>
        <strain evidence="2">MCA 3950</strain>
    </source>
</reference>
<evidence type="ECO:0000313" key="3">
    <source>
        <dbReference type="Proteomes" id="UP000812287"/>
    </source>
</evidence>
<evidence type="ECO:0000256" key="1">
    <source>
        <dbReference type="SAM" id="Phobius"/>
    </source>
</evidence>
<dbReference type="Proteomes" id="UP000812287">
    <property type="component" value="Unassembled WGS sequence"/>
</dbReference>
<evidence type="ECO:0000313" key="2">
    <source>
        <dbReference type="EMBL" id="KAG7442018.1"/>
    </source>
</evidence>
<proteinExistence type="predicted"/>
<protein>
    <submittedName>
        <fullName evidence="2">Uncharacterized protein</fullName>
    </submittedName>
</protein>
<dbReference type="RefSeq" id="XP_043035518.1">
    <property type="nucleotide sequence ID" value="XM_043178424.1"/>
</dbReference>
<gene>
    <name evidence="2" type="ORF">BT62DRAFT_1041153</name>
</gene>